<evidence type="ECO:0000256" key="3">
    <source>
        <dbReference type="SAM" id="SignalP"/>
    </source>
</evidence>
<dbReference type="SUPFAM" id="SSF56112">
    <property type="entry name" value="Protein kinase-like (PK-like)"/>
    <property type="match status" value="1"/>
</dbReference>
<comment type="caution">
    <text evidence="5">The sequence shown here is derived from an EMBL/GenBank/DDBJ whole genome shotgun (WGS) entry which is preliminary data.</text>
</comment>
<dbReference type="PANTHER" id="PTHR11319">
    <property type="entry name" value="G PROTEIN-COUPLED RECEPTOR-RELATED"/>
    <property type="match status" value="1"/>
</dbReference>
<keyword evidence="6" id="KW-1185">Reference proteome</keyword>
<evidence type="ECO:0000259" key="4">
    <source>
        <dbReference type="PROSITE" id="PS50011"/>
    </source>
</evidence>
<gene>
    <name evidence="5" type="ORF">BLNAU_13666</name>
</gene>
<evidence type="ECO:0000313" key="5">
    <source>
        <dbReference type="EMBL" id="KAK2951386.1"/>
    </source>
</evidence>
<accession>A0ABQ9XMA4</accession>
<keyword evidence="3" id="KW-0732">Signal</keyword>
<dbReference type="InterPro" id="IPR011050">
    <property type="entry name" value="Pectin_lyase_fold/virulence"/>
</dbReference>
<protein>
    <recommendedName>
        <fullName evidence="4">Protein kinase domain-containing protein</fullName>
    </recommendedName>
</protein>
<keyword evidence="2" id="KW-1133">Transmembrane helix</keyword>
<name>A0ABQ9XMA4_9EUKA</name>
<dbReference type="InterPro" id="IPR011009">
    <property type="entry name" value="Kinase-like_dom_sf"/>
</dbReference>
<dbReference type="Pfam" id="PF07714">
    <property type="entry name" value="PK_Tyr_Ser-Thr"/>
    <property type="match status" value="1"/>
</dbReference>
<reference evidence="5 6" key="1">
    <citation type="journal article" date="2022" name="bioRxiv">
        <title>Genomics of Preaxostyla Flagellates Illuminates Evolutionary Transitions and the Path Towards Mitochondrial Loss.</title>
        <authorList>
            <person name="Novak L.V.F."/>
            <person name="Treitli S.C."/>
            <person name="Pyrih J."/>
            <person name="Halakuc P."/>
            <person name="Pipaliya S.V."/>
            <person name="Vacek V."/>
            <person name="Brzon O."/>
            <person name="Soukal P."/>
            <person name="Eme L."/>
            <person name="Dacks J.B."/>
            <person name="Karnkowska A."/>
            <person name="Elias M."/>
            <person name="Hampl V."/>
        </authorList>
    </citation>
    <scope>NUCLEOTIDE SEQUENCE [LARGE SCALE GENOMIC DNA]</scope>
    <source>
        <strain evidence="5">NAU3</strain>
        <tissue evidence="5">Gut</tissue>
    </source>
</reference>
<dbReference type="PROSITE" id="PS50011">
    <property type="entry name" value="PROTEIN_KINASE_DOM"/>
    <property type="match status" value="1"/>
</dbReference>
<dbReference type="InterPro" id="IPR000719">
    <property type="entry name" value="Prot_kinase_dom"/>
</dbReference>
<feature type="region of interest" description="Disordered" evidence="1">
    <location>
        <begin position="1949"/>
        <end position="1968"/>
    </location>
</feature>
<keyword evidence="2" id="KW-0472">Membrane</keyword>
<evidence type="ECO:0000256" key="1">
    <source>
        <dbReference type="SAM" id="MobiDB-lite"/>
    </source>
</evidence>
<evidence type="ECO:0000313" key="6">
    <source>
        <dbReference type="Proteomes" id="UP001281761"/>
    </source>
</evidence>
<dbReference type="SUPFAM" id="SSF51126">
    <property type="entry name" value="Pectin lyase-like"/>
    <property type="match status" value="1"/>
</dbReference>
<dbReference type="EMBL" id="JARBJD010000119">
    <property type="protein sequence ID" value="KAK2951386.1"/>
    <property type="molecule type" value="Genomic_DNA"/>
</dbReference>
<evidence type="ECO:0000256" key="2">
    <source>
        <dbReference type="SAM" id="Phobius"/>
    </source>
</evidence>
<feature type="compositionally biased region" description="Low complexity" evidence="1">
    <location>
        <begin position="2068"/>
        <end position="2085"/>
    </location>
</feature>
<feature type="signal peptide" evidence="3">
    <location>
        <begin position="1"/>
        <end position="25"/>
    </location>
</feature>
<dbReference type="Gene3D" id="1.10.510.10">
    <property type="entry name" value="Transferase(Phosphotransferase) domain 1"/>
    <property type="match status" value="1"/>
</dbReference>
<dbReference type="InterPro" id="IPR001245">
    <property type="entry name" value="Ser-Thr/Tyr_kinase_cat_dom"/>
</dbReference>
<feature type="transmembrane region" description="Helical" evidence="2">
    <location>
        <begin position="1888"/>
        <end position="1910"/>
    </location>
</feature>
<feature type="region of interest" description="Disordered" evidence="1">
    <location>
        <begin position="2068"/>
        <end position="2091"/>
    </location>
</feature>
<organism evidence="5 6">
    <name type="scientific">Blattamonas nauphoetae</name>
    <dbReference type="NCBI Taxonomy" id="2049346"/>
    <lineage>
        <taxon>Eukaryota</taxon>
        <taxon>Metamonada</taxon>
        <taxon>Preaxostyla</taxon>
        <taxon>Oxymonadida</taxon>
        <taxon>Blattamonas</taxon>
    </lineage>
</organism>
<sequence>MVSLHSFCLIPFVLCSTFYFPLTDAIPLHSVIQSVNSNERHSFVHPNILQLQNNLYSANCLSLASTSLHFVGSSNTILQQSPNTFSSNAEPLSPTQTLQHEIKTSPIFLITNSSIILESVHCDLTTQSPPNSPTFRHSAQAPSLATIVGSSLSIHDCRITTPIGASPFILESDSSFPSGSDLTIVSTDIKATSNVLHPLTFISSSDFPSPYTITASSISFSSHTLISGNSLLFGLSSSHNTARSKMELSSCLLSTSLTNMTSTHNTHTPSDSRLSQTCLGVSVKESTGALQGTMIQDFNLGGSLLCQNTTFAICQTSPSHYQDDFIAKVFKSFFEKEIYTVTTDYIFGGSYGPEDIFHFWSLRPGATTDNLTPYNYSTVSTPISFTSCSFTEMMDSEERLPPHASGGGAIRHMCLSPLTISSCTFSQCNTTVGAGGAILSHVAGSDIPNLVTITSSSFTFCSALYSGGAVAFVENGVCLISKSQFTECDCDLSGGGACTYACTVTDSVFESNTAQQNSGGLNVEGNDATIRFSRFSGNSAAFGHNDTNLMEAHSVSWAVFGCRWSADGSQESQSVLFVAGSNADGDCSNESPCASLSKAINTINAAETRVLRMSSGSFGSAEIDDSPKHPRQAHQWLSSCMISVNEVDTTVHNSYFKNIKRTSGVGAAALDIKTQLPFTLRATFVRCSSLEGKAGALFFDTTDPTDPTVLASDGTFFFDNHGQYDTSAHDVFVNSQMIGTPPFSYGMGSLSRAPSILDNDGRSHNLNCPTVLAVFDDNFNEMRKKELESYPLSLSDVESIDFSDVLLKQASVTIMFNTHPQQSIAIKPVDLPSNAEFHIGAETPSQFTTIAQSGANSAAWFSCGLDSRLALVSLTIFISSSRTTAPFVLQASSSLTLSTCIVLSDGGQSTTPFFCSEGELAFESTILSDLTFNDCSCIIATGGVIRLSGQQGQVAACFSNVTSNGNGSVLNACDTMIQIAQIPFFNCHAANGGALYLHNCDLNTIASPFFDCSATQRGGAVYVSDDRDENGQLQVDPICFVRCSADYGGAFFLLNTGSRTIGIGGYPTPFMVIQREFAFPLFFDCTARVKGPGGYLDGTVKDDQITLTMFYSSNSALSEGSDFFITRSLYDSLQDPTTVFSNMKGSCWSLSGRSEKPGLNKHVAVEDHPEASFNFEIPVFAVSLYEGQRSYSCANAAYTDCTAISDYLEFIHTRTDDDALYQVPIYLQKSCYFVEMGSIIKQSVLLLKYEDQYQEPFTEVEFPEGEFSTSTDTVFFSVEEQGAFEMRDLILVWNNKHSLCQSAHPTALAKITECTFKMNITLEIPLIICQAGSLSIDHSTFTSESTPIPITSPIISSGMSSLTSNSETGGGKLTLSELTFENLVFGGSVGTIELDNMESVSLTQLTFTNVMKDGVSENATRIVVTGSELHKHIVPTSNNGFTRNDDEDLYKTLDRSVQPGSVYSTATLLIYLCVYRNETIFVGTDGRDINGCGDDKYVCHSLDIADTHLLSAAPSTISILDTAELTSALDLTMDQTKITPKGAQSTITVSSEGSLINHKTGSVSHELVLEKLKFSITSGRSSALLQSTSGSLIVSKCVFSSTSPLDSKLLQVTGGSVELTGLDLISLTFSSTLFDIIGNGSSEPTVTIQECDFTGNAASPSANSPLVCDWSSSLIRIENSTGKLRLVTFSHLGEGALELVGSHFVLTDVIFNNNSPSHPDFLSFQRNIICSQSSDVELLSTANSDSLWISTHDDSTVKKEGKLISNPFFVPSLDKNSTASFVKKTKAYDVVLKGELLIPCGLTLIVAQTDGKKIAKETPFELVSAPVDTHTETSATLSLPQTSLSELDSGMEWLAWLKYGKDGETSTFVFKVSGKQARALAFEKSLPWLIPLIVVLCVLLLLAIIAFLIWRRRRSKPAPEAPKEMVEEDRPQVEDDKIEVEHTHGLIHTHNSLEPSGDSTVTHSNETPDQITQTAPEMKIMEAVRCGEKLEMTVVREVDTLYNRLHTEQGKQVGIVKRIIQRQLALGLINIADANLTAEVLTKLSSHWVMFNASGDVCLKTQESKTAQAQKSVSQGQSGQVSQNQEGRRWMAPEVVKAEEERNSDPIDTRKAAVFSLGLVLWEIETGLVPFAEQDAINAQRQLGTGSLPNMQGLTQEMEELITQTLRVNPDDRPTLSTVSSYLNSLPVENDKAQQDESANFIDVRRQRCFPQRRNKPLFCID</sequence>
<feature type="chain" id="PRO_5046301176" description="Protein kinase domain-containing protein" evidence="3">
    <location>
        <begin position="26"/>
        <end position="2222"/>
    </location>
</feature>
<dbReference type="PANTHER" id="PTHR11319:SF35">
    <property type="entry name" value="OUTER MEMBRANE PROTEIN PMPC-RELATED"/>
    <property type="match status" value="1"/>
</dbReference>
<keyword evidence="2" id="KW-0812">Transmembrane</keyword>
<feature type="domain" description="Protein kinase" evidence="4">
    <location>
        <begin position="1733"/>
        <end position="2183"/>
    </location>
</feature>
<dbReference type="Proteomes" id="UP001281761">
    <property type="component" value="Unassembled WGS sequence"/>
</dbReference>
<proteinExistence type="predicted"/>